<keyword evidence="1" id="KW-0472">Membrane</keyword>
<protein>
    <recommendedName>
        <fullName evidence="2">DUF7201 domain-containing protein</fullName>
    </recommendedName>
</protein>
<dbReference type="AlphaFoldDB" id="A0A431E9L2"/>
<comment type="caution">
    <text evidence="3">The sequence shown here is derived from an EMBL/GenBank/DDBJ whole genome shotgun (WGS) entry which is preliminary data.</text>
</comment>
<feature type="domain" description="DUF7201" evidence="2">
    <location>
        <begin position="61"/>
        <end position="171"/>
    </location>
</feature>
<keyword evidence="1" id="KW-1133">Transmembrane helix</keyword>
<accession>A0A431E9L2</accession>
<evidence type="ECO:0000256" key="1">
    <source>
        <dbReference type="SAM" id="Phobius"/>
    </source>
</evidence>
<dbReference type="RefSeq" id="WP_126232579.1">
    <property type="nucleotide sequence ID" value="NZ_PRBV01000037.1"/>
</dbReference>
<evidence type="ECO:0000313" key="4">
    <source>
        <dbReference type="Proteomes" id="UP000288507"/>
    </source>
</evidence>
<evidence type="ECO:0000313" key="3">
    <source>
        <dbReference type="EMBL" id="RTJ77721.1"/>
    </source>
</evidence>
<evidence type="ECO:0000259" key="2">
    <source>
        <dbReference type="Pfam" id="PF23831"/>
    </source>
</evidence>
<keyword evidence="1" id="KW-0812">Transmembrane</keyword>
<dbReference type="Pfam" id="PF23831">
    <property type="entry name" value="DUF7201"/>
    <property type="match status" value="1"/>
</dbReference>
<reference evidence="3" key="1">
    <citation type="journal article" date="2019" name="Appl. Environ. Microbiol.">
        <title>Population genetics and characterization of Campylobacter jejuni isolates in western jackdaws and game birds in Finland.</title>
        <authorList>
            <person name="Kovanen S."/>
            <person name="Rossi M."/>
            <person name="Pohja-Mykra M."/>
            <person name="Nieminen T."/>
            <person name="Raunio-Saarnisto M."/>
            <person name="Sauvala M."/>
            <person name="Fredriksson-Ahomaa M."/>
            <person name="Hanninen M.L."/>
            <person name="Kivisto R."/>
        </authorList>
    </citation>
    <scope>NUCLEOTIDE SEQUENCE [LARGE SCALE GENOMIC DNA]</scope>
    <source>
        <strain evidence="3">CB313</strain>
    </source>
</reference>
<dbReference type="Gene3D" id="1.20.1270.70">
    <property type="entry name" value="Designed single chain three-helix bundle"/>
    <property type="match status" value="1"/>
</dbReference>
<dbReference type="Proteomes" id="UP000288507">
    <property type="component" value="Unassembled WGS sequence"/>
</dbReference>
<proteinExistence type="predicted"/>
<gene>
    <name evidence="3" type="ORF">C3H57_10095</name>
</gene>
<feature type="transmembrane region" description="Helical" evidence="1">
    <location>
        <begin position="154"/>
        <end position="178"/>
    </location>
</feature>
<dbReference type="InterPro" id="IPR055625">
    <property type="entry name" value="DUF7201"/>
</dbReference>
<name>A0A431E9L2_CAMJU</name>
<organism evidence="3 4">
    <name type="scientific">Campylobacter jejuni</name>
    <dbReference type="NCBI Taxonomy" id="197"/>
    <lineage>
        <taxon>Bacteria</taxon>
        <taxon>Pseudomonadati</taxon>
        <taxon>Campylobacterota</taxon>
        <taxon>Epsilonproteobacteria</taxon>
        <taxon>Campylobacterales</taxon>
        <taxon>Campylobacteraceae</taxon>
        <taxon>Campylobacter</taxon>
    </lineage>
</organism>
<dbReference type="EMBL" id="PRBV01000037">
    <property type="protein sequence ID" value="RTJ77721.1"/>
    <property type="molecule type" value="Genomic_DNA"/>
</dbReference>
<sequence length="184" mass="21343">MKNYYISEGVKALFSIYFKDQTEENFIKALNEFAKESQINSQEIKDKSFREFKEAISKLPTIDLLNTRFDKLENSVDKLEYSVGAKLDKLEYSVGAKLDKLEDSVDKLEYSIGAKLDKLEYSIGAKLDKPEDSVCAKLYKLENKLDSFKREVRTYVIILATLMFILQPTIFDLILSIFKSFLRQ</sequence>